<dbReference type="EMBL" id="JAUTIX010000002">
    <property type="protein sequence ID" value="MDP0397469.1"/>
    <property type="molecule type" value="Genomic_DNA"/>
</dbReference>
<dbReference type="RefSeq" id="WP_220658922.1">
    <property type="nucleotide sequence ID" value="NZ_BAAAII010000005.1"/>
</dbReference>
<dbReference type="GO" id="GO:0052621">
    <property type="term" value="F:diguanylate cyclase activity"/>
    <property type="evidence" value="ECO:0007669"/>
    <property type="project" value="UniProtKB-EC"/>
</dbReference>
<evidence type="ECO:0000256" key="1">
    <source>
        <dbReference type="SAM" id="Phobius"/>
    </source>
</evidence>
<keyword evidence="1" id="KW-0472">Membrane</keyword>
<feature type="transmembrane region" description="Helical" evidence="1">
    <location>
        <begin position="81"/>
        <end position="101"/>
    </location>
</feature>
<protein>
    <submittedName>
        <fullName evidence="3">GGDEF domain-containing protein</fullName>
        <ecNumber evidence="3">2.7.7.65</ecNumber>
    </submittedName>
</protein>
<dbReference type="Gene3D" id="3.30.70.270">
    <property type="match status" value="1"/>
</dbReference>
<evidence type="ECO:0000313" key="3">
    <source>
        <dbReference type="EMBL" id="MDP0397469.1"/>
    </source>
</evidence>
<dbReference type="PROSITE" id="PS50887">
    <property type="entry name" value="GGDEF"/>
    <property type="match status" value="1"/>
</dbReference>
<feature type="transmembrane region" description="Helical" evidence="1">
    <location>
        <begin position="187"/>
        <end position="208"/>
    </location>
</feature>
<accession>A0AA90NFN2</accession>
<organism evidence="3 4">
    <name type="scientific">Tsukamurella strandjordii</name>
    <dbReference type="NCBI Taxonomy" id="147577"/>
    <lineage>
        <taxon>Bacteria</taxon>
        <taxon>Bacillati</taxon>
        <taxon>Actinomycetota</taxon>
        <taxon>Actinomycetes</taxon>
        <taxon>Mycobacteriales</taxon>
        <taxon>Tsukamurellaceae</taxon>
        <taxon>Tsukamurella</taxon>
    </lineage>
</organism>
<comment type="caution">
    <text evidence="3">The sequence shown here is derived from an EMBL/GenBank/DDBJ whole genome shotgun (WGS) entry which is preliminary data.</text>
</comment>
<keyword evidence="1" id="KW-0812">Transmembrane</keyword>
<evidence type="ECO:0000313" key="4">
    <source>
        <dbReference type="Proteomes" id="UP001178281"/>
    </source>
</evidence>
<name>A0AA90NFN2_9ACTN</name>
<dbReference type="InterPro" id="IPR029787">
    <property type="entry name" value="Nucleotide_cyclase"/>
</dbReference>
<dbReference type="InterPro" id="IPR050469">
    <property type="entry name" value="Diguanylate_Cyclase"/>
</dbReference>
<dbReference type="SUPFAM" id="SSF55073">
    <property type="entry name" value="Nucleotide cyclase"/>
    <property type="match status" value="1"/>
</dbReference>
<dbReference type="EC" id="2.7.7.65" evidence="3"/>
<gene>
    <name evidence="3" type="ORF">Q7X28_05970</name>
</gene>
<dbReference type="Pfam" id="PF00990">
    <property type="entry name" value="GGDEF"/>
    <property type="match status" value="1"/>
</dbReference>
<dbReference type="PANTHER" id="PTHR45138:SF9">
    <property type="entry name" value="DIGUANYLATE CYCLASE DGCM-RELATED"/>
    <property type="match status" value="1"/>
</dbReference>
<dbReference type="CDD" id="cd01949">
    <property type="entry name" value="GGDEF"/>
    <property type="match status" value="1"/>
</dbReference>
<keyword evidence="4" id="KW-1185">Reference proteome</keyword>
<dbReference type="NCBIfam" id="TIGR00254">
    <property type="entry name" value="GGDEF"/>
    <property type="match status" value="1"/>
</dbReference>
<proteinExistence type="predicted"/>
<dbReference type="PANTHER" id="PTHR45138">
    <property type="entry name" value="REGULATORY COMPONENTS OF SENSORY TRANSDUCTION SYSTEM"/>
    <property type="match status" value="1"/>
</dbReference>
<keyword evidence="3" id="KW-0548">Nucleotidyltransferase</keyword>
<reference evidence="3" key="1">
    <citation type="submission" date="2023-08" db="EMBL/GenBank/DDBJ databases">
        <title>The draft genome of Tsukamurella strandjordii strain 050030.</title>
        <authorList>
            <person name="Zhao F."/>
            <person name="Feng Y."/>
            <person name="Zong Z."/>
        </authorList>
    </citation>
    <scope>NUCLEOTIDE SEQUENCE</scope>
    <source>
        <strain evidence="3">050030</strain>
    </source>
</reference>
<dbReference type="SMART" id="SM00267">
    <property type="entry name" value="GGDEF"/>
    <property type="match status" value="1"/>
</dbReference>
<feature type="transmembrane region" description="Helical" evidence="1">
    <location>
        <begin position="161"/>
        <end position="181"/>
    </location>
</feature>
<dbReference type="AlphaFoldDB" id="A0AA90NFN2"/>
<dbReference type="InterPro" id="IPR000160">
    <property type="entry name" value="GGDEF_dom"/>
</dbReference>
<feature type="domain" description="GGDEF" evidence="2">
    <location>
        <begin position="250"/>
        <end position="380"/>
    </location>
</feature>
<evidence type="ECO:0000259" key="2">
    <source>
        <dbReference type="PROSITE" id="PS50887"/>
    </source>
</evidence>
<dbReference type="InterPro" id="IPR043128">
    <property type="entry name" value="Rev_trsase/Diguanyl_cyclase"/>
</dbReference>
<feature type="transmembrane region" description="Helical" evidence="1">
    <location>
        <begin position="113"/>
        <end position="131"/>
    </location>
</feature>
<sequence length="398" mass="43342">MSSGKRTPVTARRVIRAAWRRLTDRKAWRDAGKAEFKFAQEGIAVHGGDNPLRLVVSGLALLMAPLCVGVLFQPMRPQTPTAMVFFILASSGSVVVGIWWLRLREPRRRDAVIFVAIADICLLVGCLAQDGPSRITGTIYLGMLAMLTAFLLGWRLLLIHCLFSVAAIVAVTVTTMVVNGYGVMELYVYLAPAITIEFALPIVVQVLVEFGRRGIGEAASERNHDALTGLYSRRGLQFAIRRVLYKRGRGIAVVGLLDLDGFKKFNDTYGHLAGDQYLAETAQLLRTGVRDTLNARLGGDEFLVVAIRDLREEADQVIDELRRLVTPGEAGEPPGIRGSVGIAVSEGLNRAEFATAVAQADTALYEAKADRSLRIVIRDVVPAPPAVVPRREASAALE</sequence>
<feature type="transmembrane region" description="Helical" evidence="1">
    <location>
        <begin position="54"/>
        <end position="75"/>
    </location>
</feature>
<keyword evidence="1" id="KW-1133">Transmembrane helix</keyword>
<dbReference type="Proteomes" id="UP001178281">
    <property type="component" value="Unassembled WGS sequence"/>
</dbReference>
<keyword evidence="3" id="KW-0808">Transferase</keyword>